<feature type="transmembrane region" description="Helical" evidence="6">
    <location>
        <begin position="114"/>
        <end position="136"/>
    </location>
</feature>
<dbReference type="InterPro" id="IPR001248">
    <property type="entry name" value="Pur-cyt_permease"/>
</dbReference>
<organism evidence="7 8">
    <name type="scientific">Candidatus Eisenbergiella intestinigallinarum</name>
    <dbReference type="NCBI Taxonomy" id="2838549"/>
    <lineage>
        <taxon>Bacteria</taxon>
        <taxon>Bacillati</taxon>
        <taxon>Bacillota</taxon>
        <taxon>Clostridia</taxon>
        <taxon>Lachnospirales</taxon>
        <taxon>Lachnospiraceae</taxon>
        <taxon>Eisenbergiella</taxon>
    </lineage>
</organism>
<feature type="transmembrane region" description="Helical" evidence="6">
    <location>
        <begin position="238"/>
        <end position="265"/>
    </location>
</feature>
<feature type="transmembrane region" description="Helical" evidence="6">
    <location>
        <begin position="286"/>
        <end position="303"/>
    </location>
</feature>
<evidence type="ECO:0000256" key="6">
    <source>
        <dbReference type="SAM" id="Phobius"/>
    </source>
</evidence>
<evidence type="ECO:0000313" key="8">
    <source>
        <dbReference type="Proteomes" id="UP000823922"/>
    </source>
</evidence>
<evidence type="ECO:0000256" key="1">
    <source>
        <dbReference type="ARBA" id="ARBA00004141"/>
    </source>
</evidence>
<feature type="transmembrane region" description="Helical" evidence="6">
    <location>
        <begin position="342"/>
        <end position="359"/>
    </location>
</feature>
<dbReference type="Gene3D" id="1.10.4160.10">
    <property type="entry name" value="Hydantoin permease"/>
    <property type="match status" value="1"/>
</dbReference>
<feature type="transmembrane region" description="Helical" evidence="6">
    <location>
        <begin position="143"/>
        <end position="161"/>
    </location>
</feature>
<accession>A0A9D2QH98</accession>
<evidence type="ECO:0000256" key="5">
    <source>
        <dbReference type="ARBA" id="ARBA00023136"/>
    </source>
</evidence>
<comment type="caution">
    <text evidence="7">The sequence shown here is derived from an EMBL/GenBank/DDBJ whole genome shotgun (WGS) entry which is preliminary data.</text>
</comment>
<dbReference type="GO" id="GO:0005886">
    <property type="term" value="C:plasma membrane"/>
    <property type="evidence" value="ECO:0007669"/>
    <property type="project" value="TreeGrafter"/>
</dbReference>
<sequence>MSENRKTSVFENGLIWFGAGVSIAEILTGTYLAPLGLINGIAAVLLGHLIGCAMMFAAGLIGARTRKSAMETVKMSFGQKGGLLFSALNVLQLVGWTGIMIFDGALAANGTAAVGAWIWCIVIGALILLWIAVGVTNLGKLNTAAMAALFLLTIVLCAVIFGQGAGQTAAGEVMTFGAAVELSVAMPLSWLPVISDYTREAEKPVKATAVSVIVYGLVSCWMYIIGMGAAIFTGETDIAAIMVKAGLGIAGLLIIIFSTVTTTFLDAYSAGVSFESIFPKWKGKQVGIAVTVIGTFAAILFPMDDITDFLYLIGSVFAPMIAVQIADIFLLKKEEKKKDFEVKNLVIWLAGFLLYRFLMTVDIPVGNTLPDMAAVILICLLVHAVESRKDVKG</sequence>
<comment type="similarity">
    <text evidence="2">Belongs to the purine-cytosine permease (2.A.39) family.</text>
</comment>
<reference evidence="7" key="2">
    <citation type="submission" date="2021-04" db="EMBL/GenBank/DDBJ databases">
        <authorList>
            <person name="Gilroy R."/>
        </authorList>
    </citation>
    <scope>NUCLEOTIDE SEQUENCE</scope>
    <source>
        <strain evidence="7">ChiBcec1-1630</strain>
    </source>
</reference>
<feature type="transmembrane region" description="Helical" evidence="6">
    <location>
        <begin position="173"/>
        <end position="195"/>
    </location>
</feature>
<keyword evidence="4 6" id="KW-1133">Transmembrane helix</keyword>
<feature type="transmembrane region" description="Helical" evidence="6">
    <location>
        <begin position="207"/>
        <end position="232"/>
    </location>
</feature>
<dbReference type="Proteomes" id="UP000823922">
    <property type="component" value="Unassembled WGS sequence"/>
</dbReference>
<dbReference type="PANTHER" id="PTHR30569:SF0">
    <property type="entry name" value="CYTOSINE PERMEASE"/>
    <property type="match status" value="1"/>
</dbReference>
<dbReference type="InterPro" id="IPR030191">
    <property type="entry name" value="CodB"/>
</dbReference>
<dbReference type="NCBIfam" id="TIGR02358">
    <property type="entry name" value="thia_cytX"/>
    <property type="match status" value="1"/>
</dbReference>
<evidence type="ECO:0000256" key="2">
    <source>
        <dbReference type="ARBA" id="ARBA00008974"/>
    </source>
</evidence>
<dbReference type="AlphaFoldDB" id="A0A9D2QH98"/>
<evidence type="ECO:0000256" key="4">
    <source>
        <dbReference type="ARBA" id="ARBA00022989"/>
    </source>
</evidence>
<name>A0A9D2QH98_9FIRM</name>
<dbReference type="InterPro" id="IPR012732">
    <property type="entry name" value="Thia_CytX"/>
</dbReference>
<reference evidence="7" key="1">
    <citation type="journal article" date="2021" name="PeerJ">
        <title>Extensive microbial diversity within the chicken gut microbiome revealed by metagenomics and culture.</title>
        <authorList>
            <person name="Gilroy R."/>
            <person name="Ravi A."/>
            <person name="Getino M."/>
            <person name="Pursley I."/>
            <person name="Horton D.L."/>
            <person name="Alikhan N.F."/>
            <person name="Baker D."/>
            <person name="Gharbi K."/>
            <person name="Hall N."/>
            <person name="Watson M."/>
            <person name="Adriaenssens E.M."/>
            <person name="Foster-Nyarko E."/>
            <person name="Jarju S."/>
            <person name="Secka A."/>
            <person name="Antonio M."/>
            <person name="Oren A."/>
            <person name="Chaudhuri R.R."/>
            <person name="La Ragione R."/>
            <person name="Hildebrand F."/>
            <person name="Pallen M.J."/>
        </authorList>
    </citation>
    <scope>NUCLEOTIDE SEQUENCE</scope>
    <source>
        <strain evidence="7">ChiBcec1-1630</strain>
    </source>
</reference>
<dbReference type="EMBL" id="DWVS01000150">
    <property type="protein sequence ID" value="HJC87571.1"/>
    <property type="molecule type" value="Genomic_DNA"/>
</dbReference>
<feature type="transmembrane region" description="Helical" evidence="6">
    <location>
        <begin position="12"/>
        <end position="32"/>
    </location>
</feature>
<proteinExistence type="inferred from homology"/>
<evidence type="ECO:0000313" key="7">
    <source>
        <dbReference type="EMBL" id="HJC87571.1"/>
    </source>
</evidence>
<keyword evidence="5 6" id="KW-0472">Membrane</keyword>
<feature type="transmembrane region" description="Helical" evidence="6">
    <location>
        <begin position="309"/>
        <end position="330"/>
    </location>
</feature>
<comment type="subcellular location">
    <subcellularLocation>
        <location evidence="1">Membrane</location>
        <topology evidence="1">Multi-pass membrane protein</topology>
    </subcellularLocation>
</comment>
<dbReference type="Pfam" id="PF02133">
    <property type="entry name" value="Transp_cyt_pur"/>
    <property type="match status" value="1"/>
</dbReference>
<keyword evidence="3 6" id="KW-0812">Transmembrane</keyword>
<evidence type="ECO:0000256" key="3">
    <source>
        <dbReference type="ARBA" id="ARBA00022692"/>
    </source>
</evidence>
<protein>
    <submittedName>
        <fullName evidence="7">Hydroxymethylpyrimidine transporter CytX</fullName>
    </submittedName>
</protein>
<dbReference type="PANTHER" id="PTHR30569">
    <property type="entry name" value="CYTOSINE TRANSPORTER CODB"/>
    <property type="match status" value="1"/>
</dbReference>
<feature type="transmembrane region" description="Helical" evidence="6">
    <location>
        <begin position="82"/>
        <end position="102"/>
    </location>
</feature>
<dbReference type="GO" id="GO:0015209">
    <property type="term" value="F:cytosine transmembrane transporter activity"/>
    <property type="evidence" value="ECO:0007669"/>
    <property type="project" value="InterPro"/>
</dbReference>
<feature type="transmembrane region" description="Helical" evidence="6">
    <location>
        <begin position="38"/>
        <end position="61"/>
    </location>
</feature>
<gene>
    <name evidence="7" type="primary">cytX</name>
    <name evidence="7" type="ORF">H9926_06130</name>
</gene>